<evidence type="ECO:0000313" key="2">
    <source>
        <dbReference type="Proteomes" id="UP001151760"/>
    </source>
</evidence>
<evidence type="ECO:0008006" key="3">
    <source>
        <dbReference type="Google" id="ProtNLM"/>
    </source>
</evidence>
<accession>A0ABQ5G9Q8</accession>
<evidence type="ECO:0000313" key="1">
    <source>
        <dbReference type="EMBL" id="GJT71921.1"/>
    </source>
</evidence>
<proteinExistence type="predicted"/>
<dbReference type="EMBL" id="BQNB010018209">
    <property type="protein sequence ID" value="GJT71921.1"/>
    <property type="molecule type" value="Genomic_DNA"/>
</dbReference>
<name>A0ABQ5G9Q8_9ASTR</name>
<dbReference type="Proteomes" id="UP001151760">
    <property type="component" value="Unassembled WGS sequence"/>
</dbReference>
<reference evidence="1" key="2">
    <citation type="submission" date="2022-01" db="EMBL/GenBank/DDBJ databases">
        <authorList>
            <person name="Yamashiro T."/>
            <person name="Shiraishi A."/>
            <person name="Satake H."/>
            <person name="Nakayama K."/>
        </authorList>
    </citation>
    <scope>NUCLEOTIDE SEQUENCE</scope>
</reference>
<gene>
    <name evidence="1" type="ORF">Tco_1031207</name>
</gene>
<organism evidence="1 2">
    <name type="scientific">Tanacetum coccineum</name>
    <dbReference type="NCBI Taxonomy" id="301880"/>
    <lineage>
        <taxon>Eukaryota</taxon>
        <taxon>Viridiplantae</taxon>
        <taxon>Streptophyta</taxon>
        <taxon>Embryophyta</taxon>
        <taxon>Tracheophyta</taxon>
        <taxon>Spermatophyta</taxon>
        <taxon>Magnoliopsida</taxon>
        <taxon>eudicotyledons</taxon>
        <taxon>Gunneridae</taxon>
        <taxon>Pentapetalae</taxon>
        <taxon>asterids</taxon>
        <taxon>campanulids</taxon>
        <taxon>Asterales</taxon>
        <taxon>Asteraceae</taxon>
        <taxon>Asteroideae</taxon>
        <taxon>Anthemideae</taxon>
        <taxon>Anthemidinae</taxon>
        <taxon>Tanacetum</taxon>
    </lineage>
</organism>
<sequence length="100" mass="10876">MVVVATQTHPYRGGDGGSRCGDGDGVAVMWRHDGGGCDGSMVAVVVAAMLDSSEEVLEGIEIMRRMQLGDMEKASRLLLMAREIQTKVHEKNSFILKLRL</sequence>
<protein>
    <recommendedName>
        <fullName evidence="3">DELLA protein</fullName>
    </recommendedName>
</protein>
<keyword evidence="2" id="KW-1185">Reference proteome</keyword>
<reference evidence="1" key="1">
    <citation type="journal article" date="2022" name="Int. J. Mol. Sci.">
        <title>Draft Genome of Tanacetum Coccineum: Genomic Comparison of Closely Related Tanacetum-Family Plants.</title>
        <authorList>
            <person name="Yamashiro T."/>
            <person name="Shiraishi A."/>
            <person name="Nakayama K."/>
            <person name="Satake H."/>
        </authorList>
    </citation>
    <scope>NUCLEOTIDE SEQUENCE</scope>
</reference>
<comment type="caution">
    <text evidence="1">The sequence shown here is derived from an EMBL/GenBank/DDBJ whole genome shotgun (WGS) entry which is preliminary data.</text>
</comment>